<dbReference type="EMBL" id="JAIWYP010000010">
    <property type="protein sequence ID" value="KAH3750362.1"/>
    <property type="molecule type" value="Genomic_DNA"/>
</dbReference>
<sequence>MEVEYYTEGLPQYSPSIVCAAPIQRSNRNSHLPLCVVRHHRRSYRNTNLPLCSVHKHRSCNTPIQRSNSNTQLPSCVVHRLRGVTVILTFHCVWCTITKELPQYSPSIVCGSQIQSSYRNTHLPFCVLHHT</sequence>
<keyword evidence="2" id="KW-1185">Reference proteome</keyword>
<name>A0A9D4DIQ1_DREPO</name>
<dbReference type="Proteomes" id="UP000828390">
    <property type="component" value="Unassembled WGS sequence"/>
</dbReference>
<gene>
    <name evidence="1" type="ORF">DPMN_184883</name>
</gene>
<reference evidence="1" key="2">
    <citation type="submission" date="2020-11" db="EMBL/GenBank/DDBJ databases">
        <authorList>
            <person name="McCartney M.A."/>
            <person name="Auch B."/>
            <person name="Kono T."/>
            <person name="Mallez S."/>
            <person name="Becker A."/>
            <person name="Gohl D.M."/>
            <person name="Silverstein K.A.T."/>
            <person name="Koren S."/>
            <person name="Bechman K.B."/>
            <person name="Herman A."/>
            <person name="Abrahante J.E."/>
            <person name="Garbe J."/>
        </authorList>
    </citation>
    <scope>NUCLEOTIDE SEQUENCE</scope>
    <source>
        <strain evidence="1">Duluth1</strain>
        <tissue evidence="1">Whole animal</tissue>
    </source>
</reference>
<dbReference type="AlphaFoldDB" id="A0A9D4DIQ1"/>
<evidence type="ECO:0000313" key="1">
    <source>
        <dbReference type="EMBL" id="KAH3750362.1"/>
    </source>
</evidence>
<organism evidence="1 2">
    <name type="scientific">Dreissena polymorpha</name>
    <name type="common">Zebra mussel</name>
    <name type="synonym">Mytilus polymorpha</name>
    <dbReference type="NCBI Taxonomy" id="45954"/>
    <lineage>
        <taxon>Eukaryota</taxon>
        <taxon>Metazoa</taxon>
        <taxon>Spiralia</taxon>
        <taxon>Lophotrochozoa</taxon>
        <taxon>Mollusca</taxon>
        <taxon>Bivalvia</taxon>
        <taxon>Autobranchia</taxon>
        <taxon>Heteroconchia</taxon>
        <taxon>Euheterodonta</taxon>
        <taxon>Imparidentia</taxon>
        <taxon>Neoheterodontei</taxon>
        <taxon>Myida</taxon>
        <taxon>Dreissenoidea</taxon>
        <taxon>Dreissenidae</taxon>
        <taxon>Dreissena</taxon>
    </lineage>
</organism>
<accession>A0A9D4DIQ1</accession>
<comment type="caution">
    <text evidence="1">The sequence shown here is derived from an EMBL/GenBank/DDBJ whole genome shotgun (WGS) entry which is preliminary data.</text>
</comment>
<proteinExistence type="predicted"/>
<evidence type="ECO:0000313" key="2">
    <source>
        <dbReference type="Proteomes" id="UP000828390"/>
    </source>
</evidence>
<protein>
    <submittedName>
        <fullName evidence="1">Uncharacterized protein</fullName>
    </submittedName>
</protein>
<reference evidence="1" key="1">
    <citation type="journal article" date="2019" name="bioRxiv">
        <title>The Genome of the Zebra Mussel, Dreissena polymorpha: A Resource for Invasive Species Research.</title>
        <authorList>
            <person name="McCartney M.A."/>
            <person name="Auch B."/>
            <person name="Kono T."/>
            <person name="Mallez S."/>
            <person name="Zhang Y."/>
            <person name="Obille A."/>
            <person name="Becker A."/>
            <person name="Abrahante J.E."/>
            <person name="Garbe J."/>
            <person name="Badalamenti J.P."/>
            <person name="Herman A."/>
            <person name="Mangelson H."/>
            <person name="Liachko I."/>
            <person name="Sullivan S."/>
            <person name="Sone E.D."/>
            <person name="Koren S."/>
            <person name="Silverstein K.A.T."/>
            <person name="Beckman K.B."/>
            <person name="Gohl D.M."/>
        </authorList>
    </citation>
    <scope>NUCLEOTIDE SEQUENCE</scope>
    <source>
        <strain evidence="1">Duluth1</strain>
        <tissue evidence="1">Whole animal</tissue>
    </source>
</reference>